<dbReference type="GO" id="GO:0031902">
    <property type="term" value="C:late endosome membrane"/>
    <property type="evidence" value="ECO:0007669"/>
    <property type="project" value="TreeGrafter"/>
</dbReference>
<keyword evidence="8 11" id="KW-0472">Membrane</keyword>
<evidence type="ECO:0000256" key="7">
    <source>
        <dbReference type="ARBA" id="ARBA00023034"/>
    </source>
</evidence>
<dbReference type="EMBL" id="MCFL01000085">
    <property type="protein sequence ID" value="ORZ30442.1"/>
    <property type="molecule type" value="Genomic_DNA"/>
</dbReference>
<evidence type="ECO:0000313" key="14">
    <source>
        <dbReference type="Proteomes" id="UP000193411"/>
    </source>
</evidence>
<accession>A0A1Y2HBK5</accession>
<dbReference type="GO" id="GO:0012507">
    <property type="term" value="C:ER to Golgi transport vesicle membrane"/>
    <property type="evidence" value="ECO:0007669"/>
    <property type="project" value="TreeGrafter"/>
</dbReference>
<gene>
    <name evidence="13" type="ORF">BCR44DRAFT_53353</name>
</gene>
<dbReference type="Gene3D" id="1.20.5.110">
    <property type="match status" value="1"/>
</dbReference>
<evidence type="ECO:0000256" key="8">
    <source>
        <dbReference type="ARBA" id="ARBA00023136"/>
    </source>
</evidence>
<evidence type="ECO:0000256" key="9">
    <source>
        <dbReference type="ARBA" id="ARBA00037983"/>
    </source>
</evidence>
<keyword evidence="7" id="KW-0333">Golgi apparatus</keyword>
<comment type="subcellular location">
    <subcellularLocation>
        <location evidence="1">Endoplasmic reticulum membrane</location>
        <topology evidence="1">Single-pass type IV membrane protein</topology>
    </subcellularLocation>
    <subcellularLocation>
        <location evidence="2">Golgi apparatus membrane</location>
        <topology evidence="2">Single-pass type IV membrane protein</topology>
    </subcellularLocation>
</comment>
<dbReference type="GO" id="GO:0000139">
    <property type="term" value="C:Golgi membrane"/>
    <property type="evidence" value="ECO:0007669"/>
    <property type="project" value="UniProtKB-SubCell"/>
</dbReference>
<keyword evidence="6 12" id="KW-1133">Transmembrane helix</keyword>
<dbReference type="PANTHER" id="PTHR21230">
    <property type="entry name" value="VESICLE TRANSPORT V-SNARE PROTEIN VTI1-RELATED"/>
    <property type="match status" value="1"/>
</dbReference>
<evidence type="ECO:0000313" key="13">
    <source>
        <dbReference type="EMBL" id="ORZ30442.1"/>
    </source>
</evidence>
<comment type="similarity">
    <text evidence="9 11">Belongs to the BOS1 family.</text>
</comment>
<sequence length="225" mass="25502">MNSLYQNLLRQNDNLTHLLDRAEVSPLSDQVASQITTSLANLERSLVDYAEFSKREVNTAKREKASLRSKKFGDDLQFMRDRWSRIQARGAQQQIYSDQRSDLFHRSAGAAAPTNGAVSVNIGLANAHDSAVDYYSQEQARLASTESHLDDFLAMGQNVLGNLVEQRHMLKRTHRRMLDAANSLGVSRSLISYIERRGGQDKWLFWGLVVVSIGLMWLMVKYLRG</sequence>
<evidence type="ECO:0000256" key="10">
    <source>
        <dbReference type="ARBA" id="ARBA00040957"/>
    </source>
</evidence>
<dbReference type="GO" id="GO:0031201">
    <property type="term" value="C:SNARE complex"/>
    <property type="evidence" value="ECO:0007669"/>
    <property type="project" value="TreeGrafter"/>
</dbReference>
<dbReference type="AlphaFoldDB" id="A0A1Y2HBK5"/>
<keyword evidence="14" id="KW-1185">Reference proteome</keyword>
<keyword evidence="5 11" id="KW-0653">Protein transport</keyword>
<dbReference type="SUPFAM" id="SSF58038">
    <property type="entry name" value="SNARE fusion complex"/>
    <property type="match status" value="1"/>
</dbReference>
<dbReference type="GO" id="GO:0000149">
    <property type="term" value="F:SNARE binding"/>
    <property type="evidence" value="ECO:0007669"/>
    <property type="project" value="TreeGrafter"/>
</dbReference>
<dbReference type="GO" id="GO:0006888">
    <property type="term" value="P:endoplasmic reticulum to Golgi vesicle-mediated transport"/>
    <property type="evidence" value="ECO:0007669"/>
    <property type="project" value="TreeGrafter"/>
</dbReference>
<dbReference type="Pfam" id="PF12352">
    <property type="entry name" value="V-SNARE_C"/>
    <property type="match status" value="1"/>
</dbReference>
<keyword evidence="4 12" id="KW-0812">Transmembrane</keyword>
<reference evidence="13 14" key="1">
    <citation type="submission" date="2016-07" db="EMBL/GenBank/DDBJ databases">
        <title>Pervasive Adenine N6-methylation of Active Genes in Fungi.</title>
        <authorList>
            <consortium name="DOE Joint Genome Institute"/>
            <person name="Mondo S.J."/>
            <person name="Dannebaum R.O."/>
            <person name="Kuo R.C."/>
            <person name="Labutti K."/>
            <person name="Haridas S."/>
            <person name="Kuo A."/>
            <person name="Salamov A."/>
            <person name="Ahrendt S.R."/>
            <person name="Lipzen A."/>
            <person name="Sullivan W."/>
            <person name="Andreopoulos W.B."/>
            <person name="Clum A."/>
            <person name="Lindquist E."/>
            <person name="Daum C."/>
            <person name="Ramamoorthy G.K."/>
            <person name="Gryganskyi A."/>
            <person name="Culley D."/>
            <person name="Magnuson J.K."/>
            <person name="James T.Y."/>
            <person name="O'Malley M.A."/>
            <person name="Stajich J.E."/>
            <person name="Spatafora J.W."/>
            <person name="Visel A."/>
            <person name="Grigoriev I.V."/>
        </authorList>
    </citation>
    <scope>NUCLEOTIDE SEQUENCE [LARGE SCALE GENOMIC DNA]</scope>
    <source>
        <strain evidence="13 14">PL171</strain>
    </source>
</reference>
<evidence type="ECO:0000256" key="11">
    <source>
        <dbReference type="PIRNR" id="PIRNR028865"/>
    </source>
</evidence>
<evidence type="ECO:0000256" key="1">
    <source>
        <dbReference type="ARBA" id="ARBA00004163"/>
    </source>
</evidence>
<comment type="function">
    <text evidence="11">SNARE required for protein transport between the ER and the Golgi complex.</text>
</comment>
<name>A0A1Y2HBK5_9FUNG</name>
<organism evidence="13 14">
    <name type="scientific">Catenaria anguillulae PL171</name>
    <dbReference type="NCBI Taxonomy" id="765915"/>
    <lineage>
        <taxon>Eukaryota</taxon>
        <taxon>Fungi</taxon>
        <taxon>Fungi incertae sedis</taxon>
        <taxon>Blastocladiomycota</taxon>
        <taxon>Blastocladiomycetes</taxon>
        <taxon>Blastocladiales</taxon>
        <taxon>Catenariaceae</taxon>
        <taxon>Catenaria</taxon>
    </lineage>
</organism>
<keyword evidence="3 11" id="KW-0813">Transport</keyword>
<dbReference type="PIRSF" id="PIRSF028865">
    <property type="entry name" value="Membrin-2"/>
    <property type="match status" value="1"/>
</dbReference>
<evidence type="ECO:0000256" key="6">
    <source>
        <dbReference type="ARBA" id="ARBA00022989"/>
    </source>
</evidence>
<evidence type="ECO:0000256" key="2">
    <source>
        <dbReference type="ARBA" id="ARBA00004409"/>
    </source>
</evidence>
<dbReference type="GO" id="GO:0015031">
    <property type="term" value="P:protein transport"/>
    <property type="evidence" value="ECO:0007669"/>
    <property type="project" value="UniProtKB-KW"/>
</dbReference>
<dbReference type="CDD" id="cd15863">
    <property type="entry name" value="SNARE_GS27"/>
    <property type="match status" value="1"/>
</dbReference>
<evidence type="ECO:0000256" key="4">
    <source>
        <dbReference type="ARBA" id="ARBA00022692"/>
    </source>
</evidence>
<evidence type="ECO:0000256" key="3">
    <source>
        <dbReference type="ARBA" id="ARBA00022448"/>
    </source>
</evidence>
<dbReference type="PANTHER" id="PTHR21230:SF1">
    <property type="entry name" value="GOLGI SNAP RECEPTOR COMPLEX MEMBER 2"/>
    <property type="match status" value="1"/>
</dbReference>
<evidence type="ECO:0000256" key="12">
    <source>
        <dbReference type="SAM" id="Phobius"/>
    </source>
</evidence>
<dbReference type="GO" id="GO:0006906">
    <property type="term" value="P:vesicle fusion"/>
    <property type="evidence" value="ECO:0007669"/>
    <property type="project" value="TreeGrafter"/>
</dbReference>
<dbReference type="Proteomes" id="UP000193411">
    <property type="component" value="Unassembled WGS sequence"/>
</dbReference>
<evidence type="ECO:0000256" key="5">
    <source>
        <dbReference type="ARBA" id="ARBA00022927"/>
    </source>
</evidence>
<dbReference type="GO" id="GO:0005789">
    <property type="term" value="C:endoplasmic reticulum membrane"/>
    <property type="evidence" value="ECO:0007669"/>
    <property type="project" value="UniProtKB-SubCell"/>
</dbReference>
<comment type="caution">
    <text evidence="13">The sequence shown here is derived from an EMBL/GenBank/DDBJ whole genome shotgun (WGS) entry which is preliminary data.</text>
</comment>
<protein>
    <recommendedName>
        <fullName evidence="10 11">Protein transport protein BOS1</fullName>
    </recommendedName>
</protein>
<dbReference type="GO" id="GO:0005484">
    <property type="term" value="F:SNAP receptor activity"/>
    <property type="evidence" value="ECO:0007669"/>
    <property type="project" value="InterPro"/>
</dbReference>
<dbReference type="STRING" id="765915.A0A1Y2HBK5"/>
<proteinExistence type="inferred from homology"/>
<feature type="transmembrane region" description="Helical" evidence="12">
    <location>
        <begin position="203"/>
        <end position="220"/>
    </location>
</feature>
<dbReference type="OrthoDB" id="158360at2759"/>
<dbReference type="InterPro" id="IPR027027">
    <property type="entry name" value="GOSR2/Membrin/Bos1"/>
</dbReference>